<keyword evidence="4" id="KW-0540">Nuclease</keyword>
<name>A0A0K8W908_BACLA</name>
<evidence type="ECO:0000256" key="1">
    <source>
        <dbReference type="ARBA" id="ARBA00001968"/>
    </source>
</evidence>
<dbReference type="GO" id="GO:0046872">
    <property type="term" value="F:metal ion binding"/>
    <property type="evidence" value="ECO:0007669"/>
    <property type="project" value="UniProtKB-KW"/>
</dbReference>
<dbReference type="Pfam" id="PF13359">
    <property type="entry name" value="DDE_Tnp_4"/>
    <property type="match status" value="1"/>
</dbReference>
<evidence type="ECO:0000256" key="8">
    <source>
        <dbReference type="SAM" id="MobiDB-lite"/>
    </source>
</evidence>
<dbReference type="GO" id="GO:0005634">
    <property type="term" value="C:nucleus"/>
    <property type="evidence" value="ECO:0007669"/>
    <property type="project" value="UniProtKB-SubCell"/>
</dbReference>
<evidence type="ECO:0000256" key="3">
    <source>
        <dbReference type="ARBA" id="ARBA00006958"/>
    </source>
</evidence>
<evidence type="ECO:0000313" key="10">
    <source>
        <dbReference type="EMBL" id="JAI47567.1"/>
    </source>
</evidence>
<dbReference type="EMBL" id="GDHF01004747">
    <property type="protein sequence ID" value="JAI47567.1"/>
    <property type="molecule type" value="Transcribed_RNA"/>
</dbReference>
<dbReference type="OrthoDB" id="2668416at2759"/>
<evidence type="ECO:0000259" key="9">
    <source>
        <dbReference type="Pfam" id="PF13359"/>
    </source>
</evidence>
<comment type="cofactor">
    <cofactor evidence="1">
        <name>a divalent metal cation</name>
        <dbReference type="ChEBI" id="CHEBI:60240"/>
    </cofactor>
</comment>
<protein>
    <submittedName>
        <fullName evidence="10">Putative nuclease HARBI1</fullName>
    </submittedName>
</protein>
<dbReference type="GO" id="GO:0016787">
    <property type="term" value="F:hydrolase activity"/>
    <property type="evidence" value="ECO:0007669"/>
    <property type="project" value="UniProtKB-KW"/>
</dbReference>
<reference evidence="10" key="1">
    <citation type="submission" date="2015-06" db="EMBL/GenBank/DDBJ databases">
        <authorList>
            <person name="Hoefler B.C."/>
            <person name="Straight P.D."/>
        </authorList>
    </citation>
    <scope>NUCLEOTIDE SEQUENCE</scope>
</reference>
<dbReference type="InterPro" id="IPR027806">
    <property type="entry name" value="HARBI1_dom"/>
</dbReference>
<sequence length="393" mass="44891">MDNNTISNLITNFFSSEELLMSGMVRIEDILDSVQSSSSSESSSSSDDSEREETVKGDNFCDVINNYSSSEFRTHMRLRRSTVEFLIEKYSATIAKSTNPGGRARVTPRTKVYLYIWYIGHTVTFRDLSRLFGISNSTAWHIINTLSSWIISSGHNFIKWPQGAAATEVEKKFKNKNDIPGIIGVIGCTHIQIKAPNNNKENYFNRANTYSLVLQAVVDPDKRFTDLSCGEPGSMNSSKVLRRSNLFIKSQLEGQELFPKDYFLLGDSTYPSTSWLVSQFKDNKLTLSQRLFNKLHSSTHLVVLNAFSLLKARFKRLQHFSEQMNLCFMVNIIVSACVLHNICIDLDDILIDDFKDDNFQKLDNNIKAGLIEDDIYLDRRDLLFKYLQENKVI</sequence>
<feature type="domain" description="DDE Tnp4" evidence="9">
    <location>
        <begin position="186"/>
        <end position="341"/>
    </location>
</feature>
<evidence type="ECO:0000256" key="6">
    <source>
        <dbReference type="ARBA" id="ARBA00022801"/>
    </source>
</evidence>
<comment type="similarity">
    <text evidence="3">Belongs to the HARBI1 family.</text>
</comment>
<proteinExistence type="inferred from homology"/>
<keyword evidence="6" id="KW-0378">Hydrolase</keyword>
<dbReference type="InterPro" id="IPR045249">
    <property type="entry name" value="HARBI1-like"/>
</dbReference>
<accession>A0A0K8W908</accession>
<organism evidence="10">
    <name type="scientific">Bactrocera latifrons</name>
    <name type="common">Malaysian fruit fly</name>
    <name type="synonym">Chaetodacus latifrons</name>
    <dbReference type="NCBI Taxonomy" id="174628"/>
    <lineage>
        <taxon>Eukaryota</taxon>
        <taxon>Metazoa</taxon>
        <taxon>Ecdysozoa</taxon>
        <taxon>Arthropoda</taxon>
        <taxon>Hexapoda</taxon>
        <taxon>Insecta</taxon>
        <taxon>Pterygota</taxon>
        <taxon>Neoptera</taxon>
        <taxon>Endopterygota</taxon>
        <taxon>Diptera</taxon>
        <taxon>Brachycera</taxon>
        <taxon>Muscomorpha</taxon>
        <taxon>Tephritoidea</taxon>
        <taxon>Tephritidae</taxon>
        <taxon>Bactrocera</taxon>
        <taxon>Bactrocera</taxon>
    </lineage>
</organism>
<gene>
    <name evidence="10" type="primary">Harbi1_8</name>
    <name evidence="10" type="ORF">c0_g1_i1</name>
</gene>
<evidence type="ECO:0000256" key="5">
    <source>
        <dbReference type="ARBA" id="ARBA00022723"/>
    </source>
</evidence>
<comment type="subcellular location">
    <subcellularLocation>
        <location evidence="2">Nucleus</location>
    </subcellularLocation>
</comment>
<dbReference type="PANTHER" id="PTHR22930">
    <property type="match status" value="1"/>
</dbReference>
<keyword evidence="5" id="KW-0479">Metal-binding</keyword>
<dbReference type="GO" id="GO:0004518">
    <property type="term" value="F:nuclease activity"/>
    <property type="evidence" value="ECO:0007669"/>
    <property type="project" value="UniProtKB-KW"/>
</dbReference>
<dbReference type="AlphaFoldDB" id="A0A0K8W908"/>
<feature type="region of interest" description="Disordered" evidence="8">
    <location>
        <begin position="36"/>
        <end position="55"/>
    </location>
</feature>
<keyword evidence="7" id="KW-0539">Nucleus</keyword>
<evidence type="ECO:0000256" key="4">
    <source>
        <dbReference type="ARBA" id="ARBA00022722"/>
    </source>
</evidence>
<feature type="compositionally biased region" description="Low complexity" evidence="8">
    <location>
        <begin position="36"/>
        <end position="46"/>
    </location>
</feature>
<evidence type="ECO:0000256" key="7">
    <source>
        <dbReference type="ARBA" id="ARBA00023242"/>
    </source>
</evidence>
<evidence type="ECO:0000256" key="2">
    <source>
        <dbReference type="ARBA" id="ARBA00004123"/>
    </source>
</evidence>
<dbReference type="PANTHER" id="PTHR22930:SF85">
    <property type="entry name" value="GH03217P-RELATED"/>
    <property type="match status" value="1"/>
</dbReference>